<dbReference type="GO" id="GO:1902600">
    <property type="term" value="P:proton transmembrane transport"/>
    <property type="evidence" value="ECO:0007669"/>
    <property type="project" value="InterPro"/>
</dbReference>
<dbReference type="EMBL" id="FR872582">
    <property type="protein sequence ID" value="CCB89229.1"/>
    <property type="molecule type" value="Genomic_DNA"/>
</dbReference>
<dbReference type="PANTHER" id="PTHR32507:SF8">
    <property type="entry name" value="CNH1P"/>
    <property type="match status" value="1"/>
</dbReference>
<evidence type="ECO:0000256" key="5">
    <source>
        <dbReference type="ARBA" id="ARBA00022989"/>
    </source>
</evidence>
<feature type="transmembrane region" description="Helical" evidence="8">
    <location>
        <begin position="340"/>
        <end position="364"/>
    </location>
</feature>
<evidence type="ECO:0000313" key="10">
    <source>
        <dbReference type="EMBL" id="CCB89229.1"/>
    </source>
</evidence>
<reference evidence="10 11" key="2">
    <citation type="journal article" date="2011" name="Mol. Biol. Evol.">
        <title>Unity in variety--the pan-genome of the Chlamydiae.</title>
        <authorList>
            <person name="Collingro A."/>
            <person name="Tischler P."/>
            <person name="Weinmaier T."/>
            <person name="Penz T."/>
            <person name="Heinz E."/>
            <person name="Brunham R.C."/>
            <person name="Read T.D."/>
            <person name="Bavoil P.M."/>
            <person name="Sachse K."/>
            <person name="Kahane S."/>
            <person name="Friedman M.G."/>
            <person name="Rattei T."/>
            <person name="Myers G.S."/>
            <person name="Horn M."/>
        </authorList>
    </citation>
    <scope>NUCLEOTIDE SEQUENCE [LARGE SCALE GENOMIC DNA]</scope>
    <source>
        <strain evidence="11">ATCC VR-1471 / Z</strain>
    </source>
</reference>
<dbReference type="Proteomes" id="UP000000496">
    <property type="component" value="Chromosome gsn.131"/>
</dbReference>
<dbReference type="RefSeq" id="WP_013943696.1">
    <property type="nucleotide sequence ID" value="NC_015713.1"/>
</dbReference>
<feature type="transmembrane region" description="Helical" evidence="8">
    <location>
        <begin position="310"/>
        <end position="334"/>
    </location>
</feature>
<dbReference type="AlphaFoldDB" id="F8L8T6"/>
<evidence type="ECO:0000256" key="7">
    <source>
        <dbReference type="ARBA" id="ARBA00023136"/>
    </source>
</evidence>
<feature type="transmembrane region" description="Helical" evidence="8">
    <location>
        <begin position="86"/>
        <end position="105"/>
    </location>
</feature>
<dbReference type="HOGENOM" id="CLU_719431_0_0_0"/>
<evidence type="ECO:0000256" key="3">
    <source>
        <dbReference type="ARBA" id="ARBA00022449"/>
    </source>
</evidence>
<organism evidence="10 11">
    <name type="scientific">Simkania negevensis (strain ATCC VR-1471 / DSM 27360 / Z)</name>
    <dbReference type="NCBI Taxonomy" id="331113"/>
    <lineage>
        <taxon>Bacteria</taxon>
        <taxon>Pseudomonadati</taxon>
        <taxon>Chlamydiota</taxon>
        <taxon>Chlamydiia</taxon>
        <taxon>Parachlamydiales</taxon>
        <taxon>Simkaniaceae</taxon>
        <taxon>Simkania</taxon>
    </lineage>
</organism>
<keyword evidence="3" id="KW-0050">Antiport</keyword>
<keyword evidence="6" id="KW-0406">Ion transport</keyword>
<evidence type="ECO:0000256" key="1">
    <source>
        <dbReference type="ARBA" id="ARBA00004651"/>
    </source>
</evidence>
<protein>
    <recommendedName>
        <fullName evidence="9">Cation/H+ exchanger transmembrane domain-containing protein</fullName>
    </recommendedName>
</protein>
<feature type="transmembrane region" description="Helical" evidence="8">
    <location>
        <begin position="48"/>
        <end position="65"/>
    </location>
</feature>
<name>F8L8T6_SIMNZ</name>
<gene>
    <name evidence="10" type="ordered locus">SNE_A13520</name>
</gene>
<feature type="transmembrane region" description="Helical" evidence="8">
    <location>
        <begin position="255"/>
        <end position="275"/>
    </location>
</feature>
<comment type="subcellular location">
    <subcellularLocation>
        <location evidence="1">Cell membrane</location>
        <topology evidence="1">Multi-pass membrane protein</topology>
    </subcellularLocation>
</comment>
<dbReference type="InterPro" id="IPR006153">
    <property type="entry name" value="Cation/H_exchanger_TM"/>
</dbReference>
<feature type="transmembrane region" description="Helical" evidence="8">
    <location>
        <begin position="21"/>
        <end position="42"/>
    </location>
</feature>
<evidence type="ECO:0000256" key="8">
    <source>
        <dbReference type="SAM" id="Phobius"/>
    </source>
</evidence>
<dbReference type="OrthoDB" id="9810860at2"/>
<evidence type="ECO:0000256" key="6">
    <source>
        <dbReference type="ARBA" id="ARBA00023065"/>
    </source>
</evidence>
<keyword evidence="4 8" id="KW-0812">Transmembrane</keyword>
<evidence type="ECO:0000256" key="2">
    <source>
        <dbReference type="ARBA" id="ARBA00022448"/>
    </source>
</evidence>
<feature type="transmembrane region" description="Helical" evidence="8">
    <location>
        <begin position="167"/>
        <end position="185"/>
    </location>
</feature>
<keyword evidence="11" id="KW-1185">Reference proteome</keyword>
<feature type="transmembrane region" description="Helical" evidence="8">
    <location>
        <begin position="281"/>
        <end position="303"/>
    </location>
</feature>
<dbReference type="KEGG" id="sng:SNE_A13520"/>
<dbReference type="GO" id="GO:0005886">
    <property type="term" value="C:plasma membrane"/>
    <property type="evidence" value="ECO:0007669"/>
    <property type="project" value="UniProtKB-SubCell"/>
</dbReference>
<dbReference type="STRING" id="331113.SNE_A13520"/>
<dbReference type="Pfam" id="PF00999">
    <property type="entry name" value="Na_H_Exchanger"/>
    <property type="match status" value="1"/>
</dbReference>
<sequence>MVWLTLTAFFLLLVSWVTKKLHHILGLLTLICLIFGIVLGYFHQIPPLKAVQALSQIPLVLFLFIDGIRIHVPKIIHYHREAFRQLTIGFFIQVFLGAVLAYYFLALPWMASILLALALATIDLKATPMPIESKRVPSRIAQVLNLETSVTPILTVLLFMVFKAKCFVALLLPIPFGVALGYVIIHLTRIALKSHMAHRPFVISSLFVAPFALFYLCECLRLNGYVGVIALALTIGHAGRSLCDGLFDFGRRQGRLLFFLFIITFGCQILGSLAHSLTGKMIFYAVLSLFVIRFLGVMVSFWGSKFQWKTVCFCAFFGPRALVPAALALLALPYDLQVYATLYGAVLISLLFHTLFSFSVTYWYSHAILETGKAEFLPTVSFPH</sequence>
<evidence type="ECO:0000259" key="9">
    <source>
        <dbReference type="Pfam" id="PF00999"/>
    </source>
</evidence>
<evidence type="ECO:0000256" key="4">
    <source>
        <dbReference type="ARBA" id="ARBA00022692"/>
    </source>
</evidence>
<feature type="transmembrane region" description="Helical" evidence="8">
    <location>
        <begin position="222"/>
        <end position="243"/>
    </location>
</feature>
<feature type="transmembrane region" description="Helical" evidence="8">
    <location>
        <begin position="143"/>
        <end position="161"/>
    </location>
</feature>
<keyword evidence="7 8" id="KW-0472">Membrane</keyword>
<proteinExistence type="predicted"/>
<feature type="domain" description="Cation/H+ exchanger transmembrane" evidence="9">
    <location>
        <begin position="12"/>
        <end position="355"/>
    </location>
</feature>
<reference key="1">
    <citation type="journal article" date="2011" name="Mol. Biol. Evol.">
        <title>Unity in variety -- the pan-genome of the Chlamydiae.</title>
        <authorList>
            <person name="Collingro A."/>
            <person name="Tischler P."/>
            <person name="Weinmaier T."/>
            <person name="Penz T."/>
            <person name="Heinz E."/>
            <person name="Brunham R.C."/>
            <person name="Read T.D."/>
            <person name="Bavoil P.M."/>
            <person name="Sachse K."/>
            <person name="Kahane S."/>
            <person name="Friedman M.G."/>
            <person name="Rattei T."/>
            <person name="Myers G.S.A."/>
            <person name="Horn M."/>
        </authorList>
    </citation>
    <scope>NUCLEOTIDE SEQUENCE</scope>
    <source>
        <strain>Z</strain>
    </source>
</reference>
<evidence type="ECO:0000313" key="11">
    <source>
        <dbReference type="Proteomes" id="UP000000496"/>
    </source>
</evidence>
<dbReference type="eggNOG" id="COG0025">
    <property type="taxonomic scope" value="Bacteria"/>
</dbReference>
<keyword evidence="2" id="KW-0813">Transport</keyword>
<accession>F8L8T6</accession>
<keyword evidence="5 8" id="KW-1133">Transmembrane helix</keyword>
<dbReference type="GO" id="GO:0015297">
    <property type="term" value="F:antiporter activity"/>
    <property type="evidence" value="ECO:0007669"/>
    <property type="project" value="UniProtKB-KW"/>
</dbReference>
<dbReference type="PANTHER" id="PTHR32507">
    <property type="entry name" value="NA(+)/H(+) ANTIPORTER 1"/>
    <property type="match status" value="1"/>
</dbReference>